<dbReference type="AlphaFoldDB" id="A0A914H7G1"/>
<name>A0A914H7G1_GLORO</name>
<sequence length="166" mass="18758">MPTTREQRRNLNFKKRPRISAAEDSISAEERATVQESEVCPATPEADVLSSSDEENRAPVKFERGTTQKGTLCLWHEGHKFTRNKNKWFICTQSTCPATAYLDDENHYLLGRMGSKAHNHCSVFEHQAAEARRLISKKSSKKTPELSRPSCAPGSEQQSPTSRLIR</sequence>
<feature type="compositionally biased region" description="Polar residues" evidence="1">
    <location>
        <begin position="155"/>
        <end position="166"/>
    </location>
</feature>
<evidence type="ECO:0000313" key="2">
    <source>
        <dbReference type="Proteomes" id="UP000887572"/>
    </source>
</evidence>
<evidence type="ECO:0000313" key="3">
    <source>
        <dbReference type="WBParaSite" id="Gr19_v10_g14718.t1"/>
    </source>
</evidence>
<dbReference type="WBParaSite" id="Gr19_v10_g14718.t1">
    <property type="protein sequence ID" value="Gr19_v10_g14718.t1"/>
    <property type="gene ID" value="Gr19_v10_g14718"/>
</dbReference>
<keyword evidence="2" id="KW-1185">Reference proteome</keyword>
<protein>
    <submittedName>
        <fullName evidence="3">FLYWCH-type domain-containing protein</fullName>
    </submittedName>
</protein>
<proteinExistence type="predicted"/>
<feature type="region of interest" description="Disordered" evidence="1">
    <location>
        <begin position="136"/>
        <end position="166"/>
    </location>
</feature>
<dbReference type="Gene3D" id="2.20.25.240">
    <property type="match status" value="1"/>
</dbReference>
<dbReference type="Proteomes" id="UP000887572">
    <property type="component" value="Unplaced"/>
</dbReference>
<feature type="region of interest" description="Disordered" evidence="1">
    <location>
        <begin position="1"/>
        <end position="57"/>
    </location>
</feature>
<reference evidence="3" key="1">
    <citation type="submission" date="2022-11" db="UniProtKB">
        <authorList>
            <consortium name="WormBaseParasite"/>
        </authorList>
    </citation>
    <scope>IDENTIFICATION</scope>
</reference>
<organism evidence="2 3">
    <name type="scientific">Globodera rostochiensis</name>
    <name type="common">Golden nematode worm</name>
    <name type="synonym">Heterodera rostochiensis</name>
    <dbReference type="NCBI Taxonomy" id="31243"/>
    <lineage>
        <taxon>Eukaryota</taxon>
        <taxon>Metazoa</taxon>
        <taxon>Ecdysozoa</taxon>
        <taxon>Nematoda</taxon>
        <taxon>Chromadorea</taxon>
        <taxon>Rhabditida</taxon>
        <taxon>Tylenchina</taxon>
        <taxon>Tylenchomorpha</taxon>
        <taxon>Tylenchoidea</taxon>
        <taxon>Heteroderidae</taxon>
        <taxon>Heteroderinae</taxon>
        <taxon>Globodera</taxon>
    </lineage>
</organism>
<evidence type="ECO:0000256" key="1">
    <source>
        <dbReference type="SAM" id="MobiDB-lite"/>
    </source>
</evidence>
<accession>A0A914H7G1</accession>